<dbReference type="InterPro" id="IPR036264">
    <property type="entry name" value="Bact_exopeptidase_dim_dom"/>
</dbReference>
<proteinExistence type="inferred from homology"/>
<evidence type="ECO:0000256" key="10">
    <source>
        <dbReference type="ARBA" id="ARBA00023285"/>
    </source>
</evidence>
<comment type="catalytic activity">
    <reaction evidence="11">
        <text>N-succinyl-(2S,6S)-2,6-diaminopimelate + H2O = (2S,6S)-2,6-diaminopimelate + succinate</text>
        <dbReference type="Rhea" id="RHEA:22608"/>
        <dbReference type="ChEBI" id="CHEBI:15377"/>
        <dbReference type="ChEBI" id="CHEBI:30031"/>
        <dbReference type="ChEBI" id="CHEBI:57609"/>
        <dbReference type="ChEBI" id="CHEBI:58087"/>
        <dbReference type="EC" id="3.5.1.18"/>
    </reaction>
</comment>
<keyword evidence="7" id="KW-0479">Metal-binding</keyword>
<evidence type="ECO:0000259" key="12">
    <source>
        <dbReference type="Pfam" id="PF07687"/>
    </source>
</evidence>
<name>A0A6J4QL33_9ACTN</name>
<protein>
    <recommendedName>
        <fullName evidence="6">Probable succinyl-diaminopimelate desuccinylase</fullName>
        <ecNumber evidence="5">3.5.1.18</ecNumber>
    </recommendedName>
</protein>
<dbReference type="EMBL" id="CADCVA010000428">
    <property type="protein sequence ID" value="CAA9447881.1"/>
    <property type="molecule type" value="Genomic_DNA"/>
</dbReference>
<evidence type="ECO:0000256" key="2">
    <source>
        <dbReference type="ARBA" id="ARBA00001947"/>
    </source>
</evidence>
<accession>A0A6J4QL33</accession>
<dbReference type="Gene3D" id="3.40.630.10">
    <property type="entry name" value="Zn peptidases"/>
    <property type="match status" value="1"/>
</dbReference>
<gene>
    <name evidence="13" type="ORF">AVDCRST_MAG82-3507</name>
</gene>
<dbReference type="Gene3D" id="3.30.70.360">
    <property type="match status" value="1"/>
</dbReference>
<evidence type="ECO:0000256" key="3">
    <source>
        <dbReference type="ARBA" id="ARBA00005130"/>
    </source>
</evidence>
<comment type="similarity">
    <text evidence="4">Belongs to the peptidase M20A family.</text>
</comment>
<dbReference type="UniPathway" id="UPA00034">
    <property type="reaction ID" value="UER00021"/>
</dbReference>
<dbReference type="InterPro" id="IPR010182">
    <property type="entry name" value="ArgE/DapE"/>
</dbReference>
<comment type="pathway">
    <text evidence="3">Amino-acid biosynthesis; L-lysine biosynthesis via DAP pathway; LL-2,6-diaminopimelate from (S)-tetrahydrodipicolinate (succinylase route): step 3/3.</text>
</comment>
<dbReference type="GO" id="GO:0046872">
    <property type="term" value="F:metal ion binding"/>
    <property type="evidence" value="ECO:0007669"/>
    <property type="project" value="UniProtKB-KW"/>
</dbReference>
<evidence type="ECO:0000256" key="4">
    <source>
        <dbReference type="ARBA" id="ARBA00006247"/>
    </source>
</evidence>
<evidence type="ECO:0000256" key="11">
    <source>
        <dbReference type="ARBA" id="ARBA00051301"/>
    </source>
</evidence>
<evidence type="ECO:0000313" key="13">
    <source>
        <dbReference type="EMBL" id="CAA9447881.1"/>
    </source>
</evidence>
<dbReference type="PANTHER" id="PTHR43808:SF25">
    <property type="entry name" value="PEPTIDASE M20 DIMERISATION DOMAIN-CONTAINING PROTEIN"/>
    <property type="match status" value="1"/>
</dbReference>
<dbReference type="Pfam" id="PF01546">
    <property type="entry name" value="Peptidase_M20"/>
    <property type="match status" value="1"/>
</dbReference>
<dbReference type="PANTHER" id="PTHR43808">
    <property type="entry name" value="ACETYLORNITHINE DEACETYLASE"/>
    <property type="match status" value="1"/>
</dbReference>
<keyword evidence="9" id="KW-0862">Zinc</keyword>
<comment type="cofactor">
    <cofactor evidence="2">
        <name>Zn(2+)</name>
        <dbReference type="ChEBI" id="CHEBI:29105"/>
    </cofactor>
</comment>
<reference evidence="13" key="1">
    <citation type="submission" date="2020-02" db="EMBL/GenBank/DDBJ databases">
        <authorList>
            <person name="Meier V. D."/>
        </authorList>
    </citation>
    <scope>NUCLEOTIDE SEQUENCE</scope>
    <source>
        <strain evidence="13">AVDCRST_MAG82</strain>
    </source>
</reference>
<evidence type="ECO:0000256" key="9">
    <source>
        <dbReference type="ARBA" id="ARBA00022833"/>
    </source>
</evidence>
<feature type="domain" description="Peptidase M20 dimerisation" evidence="12">
    <location>
        <begin position="207"/>
        <end position="317"/>
    </location>
</feature>
<dbReference type="InterPro" id="IPR001261">
    <property type="entry name" value="ArgE/DapE_CS"/>
</dbReference>
<dbReference type="InterPro" id="IPR011650">
    <property type="entry name" value="Peptidase_M20_dimer"/>
</dbReference>
<dbReference type="SUPFAM" id="SSF53187">
    <property type="entry name" value="Zn-dependent exopeptidases"/>
    <property type="match status" value="1"/>
</dbReference>
<dbReference type="Pfam" id="PF07687">
    <property type="entry name" value="M20_dimer"/>
    <property type="match status" value="1"/>
</dbReference>
<evidence type="ECO:0000256" key="7">
    <source>
        <dbReference type="ARBA" id="ARBA00022723"/>
    </source>
</evidence>
<comment type="cofactor">
    <cofactor evidence="1">
        <name>Co(2+)</name>
        <dbReference type="ChEBI" id="CHEBI:48828"/>
    </cofactor>
</comment>
<evidence type="ECO:0000256" key="6">
    <source>
        <dbReference type="ARBA" id="ARBA00016853"/>
    </source>
</evidence>
<dbReference type="InterPro" id="IPR050072">
    <property type="entry name" value="Peptidase_M20A"/>
</dbReference>
<keyword evidence="8 13" id="KW-0378">Hydrolase</keyword>
<dbReference type="GO" id="GO:0009089">
    <property type="term" value="P:lysine biosynthetic process via diaminopimelate"/>
    <property type="evidence" value="ECO:0007669"/>
    <property type="project" value="UniProtKB-UniPathway"/>
</dbReference>
<evidence type="ECO:0000256" key="5">
    <source>
        <dbReference type="ARBA" id="ARBA00011921"/>
    </source>
</evidence>
<dbReference type="NCBIfam" id="TIGR01910">
    <property type="entry name" value="DapE-ArgE"/>
    <property type="match status" value="1"/>
</dbReference>
<organism evidence="13">
    <name type="scientific">uncultured Rubrobacteraceae bacterium</name>
    <dbReference type="NCBI Taxonomy" id="349277"/>
    <lineage>
        <taxon>Bacteria</taxon>
        <taxon>Bacillati</taxon>
        <taxon>Actinomycetota</taxon>
        <taxon>Rubrobacteria</taxon>
        <taxon>Rubrobacterales</taxon>
        <taxon>Rubrobacteraceae</taxon>
        <taxon>environmental samples</taxon>
    </lineage>
</organism>
<dbReference type="SUPFAM" id="SSF55031">
    <property type="entry name" value="Bacterial exopeptidase dimerisation domain"/>
    <property type="match status" value="1"/>
</dbReference>
<dbReference type="AlphaFoldDB" id="A0A6J4QL33"/>
<dbReference type="InterPro" id="IPR002933">
    <property type="entry name" value="Peptidase_M20"/>
</dbReference>
<keyword evidence="10" id="KW-0170">Cobalt</keyword>
<sequence length="426" mass="45267">MIKLDDGLVAALRGAVEARREHAVALLRELVRTRSVTGNEGAVAGVVERAMGARNLDVDIWEATPGEMEPYRDHVGEQDSYENRPNVVGVRRGGGGGRSILLNAHTDTVDPGDPASWKDDPLSGTLEGDLLYGRGSCDMKGGLLTHLVALDALADLGLRLGGDVTVAATVGEENGGLGALSTILRGYRADAALITEPTRLALVPAQGGSLVFRLKVPGLSAHAAVRDEGVSALEKFVPIFENLRGLEQERNGVLSHPLYDGVENKVPINVGVVRAGNWASTVPESLLAEGRVGLIPGEEVDAFKDLVLERIAAVAERDPWLREHPPELEWFGGQFAPAEVELDAPICGAVGKAHERVTGEKPAVEGVPYGADMRLFIRFGNMPCVMYGAGDVRVAHAPDEHISVTELLTATTTIACLLADWCGVEE</sequence>
<dbReference type="PROSITE" id="PS00759">
    <property type="entry name" value="ARGE_DAPE_CPG2_2"/>
    <property type="match status" value="1"/>
</dbReference>
<dbReference type="GO" id="GO:0009014">
    <property type="term" value="F:succinyl-diaminopimelate desuccinylase activity"/>
    <property type="evidence" value="ECO:0007669"/>
    <property type="project" value="UniProtKB-EC"/>
</dbReference>
<dbReference type="EC" id="3.5.1.18" evidence="5"/>
<evidence type="ECO:0000256" key="1">
    <source>
        <dbReference type="ARBA" id="ARBA00001941"/>
    </source>
</evidence>
<evidence type="ECO:0000256" key="8">
    <source>
        <dbReference type="ARBA" id="ARBA00022801"/>
    </source>
</evidence>
<dbReference type="PROSITE" id="PS00758">
    <property type="entry name" value="ARGE_DAPE_CPG2_1"/>
    <property type="match status" value="1"/>
</dbReference>